<dbReference type="InterPro" id="IPR007792">
    <property type="entry name" value="T4SS_VirB3/TrbD/AvhB"/>
</dbReference>
<dbReference type="EMBL" id="SMTG01000005">
    <property type="protein sequence ID" value="TDK30071.1"/>
    <property type="molecule type" value="Genomic_DNA"/>
</dbReference>
<sequence>MRKDVLFRGCTRPPMFMGVPYVPFAIGAGACLLLTFYIDMFFLALLPVVVMVMRQMARRDEMIFRLLGLRWTFRLRARNVDRKAEGVWVFTPNTYRPTFHAGPEVG</sequence>
<evidence type="ECO:0000256" key="3">
    <source>
        <dbReference type="ARBA" id="ARBA00022989"/>
    </source>
</evidence>
<reference evidence="6 7" key="1">
    <citation type="submission" date="2019-03" db="EMBL/GenBank/DDBJ databases">
        <title>Luteimonas zhaokaii sp.nov., isolated from the rectal contents of Plateau pika in Yushu, Qinghai Province, China.</title>
        <authorList>
            <person name="Zhang G."/>
        </authorList>
    </citation>
    <scope>NUCLEOTIDE SEQUENCE [LARGE SCALE GENOMIC DNA]</scope>
    <source>
        <strain evidence="6 7">THG-MD21</strain>
    </source>
</reference>
<evidence type="ECO:0000256" key="4">
    <source>
        <dbReference type="ARBA" id="ARBA00023136"/>
    </source>
</evidence>
<proteinExistence type="predicted"/>
<keyword evidence="7" id="KW-1185">Reference proteome</keyword>
<evidence type="ECO:0000256" key="2">
    <source>
        <dbReference type="ARBA" id="ARBA00022692"/>
    </source>
</evidence>
<keyword evidence="2 5" id="KW-0812">Transmembrane</keyword>
<comment type="caution">
    <text evidence="6">The sequence shown here is derived from an EMBL/GenBank/DDBJ whole genome shotgun (WGS) entry which is preliminary data.</text>
</comment>
<dbReference type="AlphaFoldDB" id="A0A4R5U711"/>
<feature type="transmembrane region" description="Helical" evidence="5">
    <location>
        <begin position="20"/>
        <end position="53"/>
    </location>
</feature>
<dbReference type="GO" id="GO:0016020">
    <property type="term" value="C:membrane"/>
    <property type="evidence" value="ECO:0007669"/>
    <property type="project" value="UniProtKB-SubCell"/>
</dbReference>
<name>A0A4R5U711_9GAMM</name>
<evidence type="ECO:0000256" key="1">
    <source>
        <dbReference type="ARBA" id="ARBA00004370"/>
    </source>
</evidence>
<dbReference type="PROSITE" id="PS51257">
    <property type="entry name" value="PROKAR_LIPOPROTEIN"/>
    <property type="match status" value="1"/>
</dbReference>
<comment type="subcellular location">
    <subcellularLocation>
        <location evidence="1">Membrane</location>
    </subcellularLocation>
</comment>
<protein>
    <recommendedName>
        <fullName evidence="8">Type IV secretion system protein VirB3</fullName>
    </recommendedName>
</protein>
<accession>A0A4R5U711</accession>
<evidence type="ECO:0000313" key="6">
    <source>
        <dbReference type="EMBL" id="TDK30071.1"/>
    </source>
</evidence>
<dbReference type="Pfam" id="PF05101">
    <property type="entry name" value="VirB3"/>
    <property type="match status" value="1"/>
</dbReference>
<dbReference type="OrthoDB" id="6624477at2"/>
<keyword evidence="4 5" id="KW-0472">Membrane</keyword>
<dbReference type="Proteomes" id="UP000295543">
    <property type="component" value="Unassembled WGS sequence"/>
</dbReference>
<evidence type="ECO:0000256" key="5">
    <source>
        <dbReference type="SAM" id="Phobius"/>
    </source>
</evidence>
<organism evidence="6 7">
    <name type="scientific">Luteimonas terrae</name>
    <dbReference type="NCBI Taxonomy" id="1530191"/>
    <lineage>
        <taxon>Bacteria</taxon>
        <taxon>Pseudomonadati</taxon>
        <taxon>Pseudomonadota</taxon>
        <taxon>Gammaproteobacteria</taxon>
        <taxon>Lysobacterales</taxon>
        <taxon>Lysobacteraceae</taxon>
        <taxon>Luteimonas</taxon>
    </lineage>
</organism>
<evidence type="ECO:0008006" key="8">
    <source>
        <dbReference type="Google" id="ProtNLM"/>
    </source>
</evidence>
<keyword evidence="3 5" id="KW-1133">Transmembrane helix</keyword>
<gene>
    <name evidence="6" type="ORF">E2F49_12825</name>
</gene>
<evidence type="ECO:0000313" key="7">
    <source>
        <dbReference type="Proteomes" id="UP000295543"/>
    </source>
</evidence>
<dbReference type="RefSeq" id="WP_133394252.1">
    <property type="nucleotide sequence ID" value="NZ_SMTG01000005.1"/>
</dbReference>